<feature type="signal peptide" evidence="1">
    <location>
        <begin position="1"/>
        <end position="20"/>
    </location>
</feature>
<sequence length="330" mass="35578">MRRRSVLRALGAMALSTGPAAVTLEALRHGLSAAVRNHVDEWEQIVTDYGYAFYTTAADELMEQVTADLAVLQTVLAADTTARRPALLRVAGQLSVIVALGLVSSGQPYLARRWWATADRLADESGDPDARVLTWAWNVVNGCYDGRPLDQAIAVSDQALPLANDRPTAATCGLLAGRAQALARAGRHTEATATVERLADVTEGLPAAVVGEVESLWGWPEHRLRHTESYVHTHTGALAKAEAAQDRVLELYPASQVRLRTQVQLHRATCLIKGGCVSDGLRYAADVIDGLPSEQHNQVVYAVARQVAAVVPAPERRQPVFGELTARFDG</sequence>
<evidence type="ECO:0000313" key="2">
    <source>
        <dbReference type="EMBL" id="MBE1485864.1"/>
    </source>
</evidence>
<proteinExistence type="predicted"/>
<dbReference type="Proteomes" id="UP000649753">
    <property type="component" value="Unassembled WGS sequence"/>
</dbReference>
<keyword evidence="1" id="KW-0732">Signal</keyword>
<dbReference type="Gene3D" id="1.25.40.10">
    <property type="entry name" value="Tetratricopeptide repeat domain"/>
    <property type="match status" value="1"/>
</dbReference>
<evidence type="ECO:0008006" key="4">
    <source>
        <dbReference type="Google" id="ProtNLM"/>
    </source>
</evidence>
<dbReference type="EMBL" id="JADBEB010000001">
    <property type="protein sequence ID" value="MBE1485864.1"/>
    <property type="molecule type" value="Genomic_DNA"/>
</dbReference>
<protein>
    <recommendedName>
        <fullName evidence="4">XRE family transcriptional regulator</fullName>
    </recommendedName>
</protein>
<dbReference type="AlphaFoldDB" id="A0A927R3T8"/>
<organism evidence="2 3">
    <name type="scientific">Plantactinospora soyae</name>
    <dbReference type="NCBI Taxonomy" id="1544732"/>
    <lineage>
        <taxon>Bacteria</taxon>
        <taxon>Bacillati</taxon>
        <taxon>Actinomycetota</taxon>
        <taxon>Actinomycetes</taxon>
        <taxon>Micromonosporales</taxon>
        <taxon>Micromonosporaceae</taxon>
        <taxon>Plantactinospora</taxon>
    </lineage>
</organism>
<evidence type="ECO:0000313" key="3">
    <source>
        <dbReference type="Proteomes" id="UP000649753"/>
    </source>
</evidence>
<dbReference type="SUPFAM" id="SSF48452">
    <property type="entry name" value="TPR-like"/>
    <property type="match status" value="1"/>
</dbReference>
<reference evidence="2" key="1">
    <citation type="submission" date="2020-10" db="EMBL/GenBank/DDBJ databases">
        <title>Sequencing the genomes of 1000 actinobacteria strains.</title>
        <authorList>
            <person name="Klenk H.-P."/>
        </authorList>
    </citation>
    <scope>NUCLEOTIDE SEQUENCE</scope>
    <source>
        <strain evidence="2">DSM 46832</strain>
    </source>
</reference>
<feature type="chain" id="PRO_5037848283" description="XRE family transcriptional regulator" evidence="1">
    <location>
        <begin position="21"/>
        <end position="330"/>
    </location>
</feature>
<comment type="caution">
    <text evidence="2">The sequence shown here is derived from an EMBL/GenBank/DDBJ whole genome shotgun (WGS) entry which is preliminary data.</text>
</comment>
<name>A0A927R3T8_9ACTN</name>
<keyword evidence="3" id="KW-1185">Reference proteome</keyword>
<accession>A0A927R3T8</accession>
<dbReference type="InterPro" id="IPR011990">
    <property type="entry name" value="TPR-like_helical_dom_sf"/>
</dbReference>
<evidence type="ECO:0000256" key="1">
    <source>
        <dbReference type="SAM" id="SignalP"/>
    </source>
</evidence>
<gene>
    <name evidence="2" type="ORF">H4W31_001502</name>
</gene>